<sequence length="400" mass="44933">MKKKLHWLVYGWKLLVLLVLTAAVFSYAMFQGGFVSWFLFYAFLPFVLYAGLFSLYPISAMQAVRETDRAQVNAGGTLNIKVTLTRRVPFPLMYMVIEDCLPETLEKLYGDQAAAKRLVFPWFKRKVTMSYRLSPVPRGEHHLHTVRVRTGDVLGLVEKEAYYEVKHSFLVFPSYQFLHFQPNERHLEEGISSSAPFQMNHSMAAASVREYQPGDRIAALDWKTSARRSQLMTKEFEPSKNKNLFLLMDRSPSASFEEVVSAAASILHSVLKSGTGAGLASAGKERSVFPIQQGEQHFQRLMHHLAVVACDAAAPLSRFMEEELAQQAVRHADKVVVTGQVTEDLVRAIEISSGSMPVTIILAKEKEAALSQAETIMIERLLKRGTGVRIIKDGGFSQVF</sequence>
<keyword evidence="1" id="KW-0472">Membrane</keyword>
<dbReference type="RefSeq" id="WP_013390414.1">
    <property type="nucleotide sequence ID" value="NC_014639.1"/>
</dbReference>
<dbReference type="InterPro" id="IPR002881">
    <property type="entry name" value="DUF58"/>
</dbReference>
<evidence type="ECO:0000259" key="2">
    <source>
        <dbReference type="Pfam" id="PF01882"/>
    </source>
</evidence>
<dbReference type="EMBL" id="CP002207">
    <property type="protein sequence ID" value="ADP31097.1"/>
    <property type="molecule type" value="Genomic_DNA"/>
</dbReference>
<name>A0ABM5LTE6_BACA1</name>
<evidence type="ECO:0000313" key="3">
    <source>
        <dbReference type="EMBL" id="ADP31097.1"/>
    </source>
</evidence>
<reference evidence="3 4" key="1">
    <citation type="journal article" date="2011" name="Front. Microbiol.">
        <title>Genomic signatures of strain selection and enhancement in Bacillus atrophaeus var. globigii, a historical biowarfare simulant.</title>
        <authorList>
            <person name="Gibbons H.S."/>
            <person name="Broomall S.M."/>
            <person name="McNew L.A."/>
            <person name="Daligault H."/>
            <person name="Chapman C."/>
            <person name="Bruce D."/>
            <person name="Karavis M."/>
            <person name="Krepps M."/>
            <person name="McGregor P.A."/>
            <person name="Hong C."/>
            <person name="Park K.H."/>
            <person name="Akmal A."/>
            <person name="Feldman A."/>
            <person name="Lin J.S."/>
            <person name="Chang W.E."/>
            <person name="Higgs B.W."/>
            <person name="Demirev P."/>
            <person name="Lindquist J."/>
            <person name="Liem A."/>
            <person name="Fochler E."/>
            <person name="Read T.D."/>
            <person name="Tapia R."/>
            <person name="Johnson S."/>
            <person name="Bishop-Lilly K.A."/>
            <person name="Detter C."/>
            <person name="Han C."/>
            <person name="Sozhamannan S."/>
            <person name="Rosenzweig C.N."/>
            <person name="Skowronski E.W."/>
        </authorList>
    </citation>
    <scope>NUCLEOTIDE SEQUENCE [LARGE SCALE GENOMIC DNA]</scope>
    <source>
        <strain evidence="3 4">1942</strain>
    </source>
</reference>
<accession>A0ABM5LTE6</accession>
<organism evidence="3 4">
    <name type="scientific">Bacillus atrophaeus (strain 1942)</name>
    <dbReference type="NCBI Taxonomy" id="720555"/>
    <lineage>
        <taxon>Bacteria</taxon>
        <taxon>Bacillati</taxon>
        <taxon>Bacillota</taxon>
        <taxon>Bacilli</taxon>
        <taxon>Bacillales</taxon>
        <taxon>Bacillaceae</taxon>
        <taxon>Bacillus</taxon>
    </lineage>
</organism>
<feature type="transmembrane region" description="Helical" evidence="1">
    <location>
        <begin position="34"/>
        <end position="56"/>
    </location>
</feature>
<gene>
    <name evidence="3" type="ordered locus">BATR1942_00685</name>
</gene>
<keyword evidence="4" id="KW-1185">Reference proteome</keyword>
<keyword evidence="1" id="KW-0812">Transmembrane</keyword>
<evidence type="ECO:0000313" key="4">
    <source>
        <dbReference type="Proteomes" id="UP000006867"/>
    </source>
</evidence>
<keyword evidence="1" id="KW-1133">Transmembrane helix</keyword>
<feature type="transmembrane region" description="Helical" evidence="1">
    <location>
        <begin position="7"/>
        <end position="28"/>
    </location>
</feature>
<proteinExistence type="predicted"/>
<protein>
    <recommendedName>
        <fullName evidence="2">DUF58 domain-containing protein</fullName>
    </recommendedName>
</protein>
<dbReference type="PANTHER" id="PTHR34351:SF2">
    <property type="entry name" value="DUF58 DOMAIN-CONTAINING PROTEIN"/>
    <property type="match status" value="1"/>
</dbReference>
<evidence type="ECO:0000256" key="1">
    <source>
        <dbReference type="SAM" id="Phobius"/>
    </source>
</evidence>
<dbReference type="PANTHER" id="PTHR34351">
    <property type="entry name" value="SLR1927 PROTEIN-RELATED"/>
    <property type="match status" value="1"/>
</dbReference>
<dbReference type="Proteomes" id="UP000006867">
    <property type="component" value="Chromosome"/>
</dbReference>
<dbReference type="Pfam" id="PF01882">
    <property type="entry name" value="DUF58"/>
    <property type="match status" value="1"/>
</dbReference>
<feature type="domain" description="DUF58" evidence="2">
    <location>
        <begin position="207"/>
        <end position="373"/>
    </location>
</feature>